<evidence type="ECO:0000256" key="4">
    <source>
        <dbReference type="ARBA" id="ARBA00022989"/>
    </source>
</evidence>
<evidence type="ECO:0000256" key="7">
    <source>
        <dbReference type="PIRSR" id="PIRSR603915-2"/>
    </source>
</evidence>
<feature type="transmembrane region" description="Helical" evidence="8">
    <location>
        <begin position="413"/>
        <end position="435"/>
    </location>
</feature>
<dbReference type="PANTHER" id="PTHR10877:SF194">
    <property type="entry name" value="LOCATION OF VULVA DEFECTIVE 1"/>
    <property type="match status" value="1"/>
</dbReference>
<evidence type="ECO:0000259" key="9">
    <source>
        <dbReference type="Pfam" id="PF08016"/>
    </source>
</evidence>
<evidence type="ECO:0000256" key="3">
    <source>
        <dbReference type="ARBA" id="ARBA00022692"/>
    </source>
</evidence>
<evidence type="ECO:0000256" key="8">
    <source>
        <dbReference type="SAM" id="Phobius"/>
    </source>
</evidence>
<dbReference type="InterPro" id="IPR046791">
    <property type="entry name" value="Polycystin_dom"/>
</dbReference>
<keyword evidence="12" id="KW-1185">Reference proteome</keyword>
<feature type="disulfide bond" evidence="7">
    <location>
        <begin position="75"/>
        <end position="88"/>
    </location>
</feature>
<dbReference type="AlphaFoldDB" id="A0A3M7S3L1"/>
<feature type="transmembrane region" description="Helical" evidence="8">
    <location>
        <begin position="261"/>
        <end position="282"/>
    </location>
</feature>
<dbReference type="Proteomes" id="UP000276133">
    <property type="component" value="Unassembled WGS sequence"/>
</dbReference>
<dbReference type="InterPro" id="IPR051223">
    <property type="entry name" value="Polycystin"/>
</dbReference>
<evidence type="ECO:0000259" key="10">
    <source>
        <dbReference type="Pfam" id="PF20519"/>
    </source>
</evidence>
<keyword evidence="5 8" id="KW-0472">Membrane</keyword>
<dbReference type="GO" id="GO:0005262">
    <property type="term" value="F:calcium channel activity"/>
    <property type="evidence" value="ECO:0007669"/>
    <property type="project" value="TreeGrafter"/>
</dbReference>
<feature type="domain" description="Polycystin" evidence="10">
    <location>
        <begin position="15"/>
        <end position="216"/>
    </location>
</feature>
<keyword evidence="4 8" id="KW-1133">Transmembrane helix</keyword>
<dbReference type="Pfam" id="PF08016">
    <property type="entry name" value="PKD_channel"/>
    <property type="match status" value="1"/>
</dbReference>
<dbReference type="GO" id="GO:0016020">
    <property type="term" value="C:membrane"/>
    <property type="evidence" value="ECO:0007669"/>
    <property type="project" value="UniProtKB-SubCell"/>
</dbReference>
<evidence type="ECO:0000256" key="1">
    <source>
        <dbReference type="ARBA" id="ARBA00004141"/>
    </source>
</evidence>
<dbReference type="STRING" id="10195.A0A3M7S3L1"/>
<feature type="transmembrane region" description="Helical" evidence="8">
    <location>
        <begin position="223"/>
        <end position="241"/>
    </location>
</feature>
<dbReference type="GO" id="GO:0050982">
    <property type="term" value="P:detection of mechanical stimulus"/>
    <property type="evidence" value="ECO:0007669"/>
    <property type="project" value="TreeGrafter"/>
</dbReference>
<evidence type="ECO:0000313" key="12">
    <source>
        <dbReference type="Proteomes" id="UP000276133"/>
    </source>
</evidence>
<dbReference type="Gene3D" id="1.10.287.70">
    <property type="match status" value="1"/>
</dbReference>
<dbReference type="EMBL" id="REGN01002117">
    <property type="protein sequence ID" value="RNA30188.1"/>
    <property type="molecule type" value="Genomic_DNA"/>
</dbReference>
<evidence type="ECO:0000256" key="5">
    <source>
        <dbReference type="ARBA" id="ARBA00023136"/>
    </source>
</evidence>
<keyword evidence="3 8" id="KW-0812">Transmembrane</keyword>
<evidence type="ECO:0000256" key="2">
    <source>
        <dbReference type="ARBA" id="ARBA00007200"/>
    </source>
</evidence>
<sequence length="523" mass="61454">MIFEGIRIFYEFLKFIQTVDDMWEWTIDNFAPKIRVSKWYNDDTVAKMGGFFEDFSSRIIGYAILRSHRVKNDSCKLSSQLKNMTNFCIESYSLFNEEKGDYGYVWSEYNDTYKPANGMQRVYKSFQYRPSTDLPIYSSYSEGGYIYEMRGKLSFIRGNMSLLQQMNWIDRQTRSMFIEFTTFNPNLNLFCISSILFEVLASGNVIKTPRFNVLKLLTTKSDAIEIGTGIAYLAVIVYFMFREIVKMFKLKKMYFKQFWSYLQWALIAFSWASLAMFIYKVLVGEKVKEFFKETNGYGYIRLQDISYWNDMFNFTIALCTCLATMKFIKLLRFNSSILVLITAIRNSLNELIGITFMMIIWYLAFVQLFYALFNEKIAGFSTMVKSMTTCFQALLGKFDIGPVIRESAILGPFFFAFYNLMVLLIIISVFITVISDSFIEVKRNKESYFIETDMSKYFIAKIKGMVKRTGLLKKKEEKDVLSIPSNNYVMEADLLPNRLNKLLIKINEYNKEKLLYENFVDQN</sequence>
<dbReference type="PRINTS" id="PR01433">
    <property type="entry name" value="POLYCYSTIN2"/>
</dbReference>
<keyword evidence="6" id="KW-0325">Glycoprotein</keyword>
<organism evidence="11 12">
    <name type="scientific">Brachionus plicatilis</name>
    <name type="common">Marine rotifer</name>
    <name type="synonym">Brachionus muelleri</name>
    <dbReference type="NCBI Taxonomy" id="10195"/>
    <lineage>
        <taxon>Eukaryota</taxon>
        <taxon>Metazoa</taxon>
        <taxon>Spiralia</taxon>
        <taxon>Gnathifera</taxon>
        <taxon>Rotifera</taxon>
        <taxon>Eurotatoria</taxon>
        <taxon>Monogononta</taxon>
        <taxon>Pseudotrocha</taxon>
        <taxon>Ploima</taxon>
        <taxon>Brachionidae</taxon>
        <taxon>Brachionus</taxon>
    </lineage>
</organism>
<comment type="subcellular location">
    <subcellularLocation>
        <location evidence="1">Membrane</location>
        <topology evidence="1">Multi-pass membrane protein</topology>
    </subcellularLocation>
</comment>
<name>A0A3M7S3L1_BRAPC</name>
<dbReference type="InterPro" id="IPR003915">
    <property type="entry name" value="PKD_2"/>
</dbReference>
<gene>
    <name evidence="11" type="ORF">BpHYR1_030026</name>
</gene>
<feature type="domain" description="Polycystin cation channel PKD1/PKD2" evidence="9">
    <location>
        <begin position="225"/>
        <end position="441"/>
    </location>
</feature>
<dbReference type="OrthoDB" id="6430541at2759"/>
<comment type="similarity">
    <text evidence="2">Belongs to the polycystin family.</text>
</comment>
<evidence type="ECO:0000313" key="11">
    <source>
        <dbReference type="EMBL" id="RNA30188.1"/>
    </source>
</evidence>
<feature type="transmembrane region" description="Helical" evidence="8">
    <location>
        <begin position="311"/>
        <end position="331"/>
    </location>
</feature>
<comment type="caution">
    <text evidence="11">The sequence shown here is derived from an EMBL/GenBank/DDBJ whole genome shotgun (WGS) entry which is preliminary data.</text>
</comment>
<dbReference type="InterPro" id="IPR013122">
    <property type="entry name" value="PKD1_2_channel"/>
</dbReference>
<accession>A0A3M7S3L1</accession>
<dbReference type="GO" id="GO:0005509">
    <property type="term" value="F:calcium ion binding"/>
    <property type="evidence" value="ECO:0007669"/>
    <property type="project" value="InterPro"/>
</dbReference>
<feature type="transmembrane region" description="Helical" evidence="8">
    <location>
        <begin position="351"/>
        <end position="373"/>
    </location>
</feature>
<dbReference type="Pfam" id="PF20519">
    <property type="entry name" value="Polycystin_dom"/>
    <property type="match status" value="1"/>
</dbReference>
<protein>
    <submittedName>
        <fullName evidence="11">Polycystic kidney disease 1-like 2</fullName>
    </submittedName>
</protein>
<dbReference type="PANTHER" id="PTHR10877">
    <property type="entry name" value="POLYCYSTIN FAMILY MEMBER"/>
    <property type="match status" value="1"/>
</dbReference>
<evidence type="ECO:0000256" key="6">
    <source>
        <dbReference type="ARBA" id="ARBA00023180"/>
    </source>
</evidence>
<reference evidence="11 12" key="1">
    <citation type="journal article" date="2018" name="Sci. Rep.">
        <title>Genomic signatures of local adaptation to the degree of environmental predictability in rotifers.</title>
        <authorList>
            <person name="Franch-Gras L."/>
            <person name="Hahn C."/>
            <person name="Garcia-Roger E.M."/>
            <person name="Carmona M.J."/>
            <person name="Serra M."/>
            <person name="Gomez A."/>
        </authorList>
    </citation>
    <scope>NUCLEOTIDE SEQUENCE [LARGE SCALE GENOMIC DNA]</scope>
    <source>
        <strain evidence="11">HYR1</strain>
    </source>
</reference>
<proteinExistence type="inferred from homology"/>